<keyword evidence="1" id="KW-0812">Transmembrane</keyword>
<name>A0A3D9ISG2_9BACL</name>
<evidence type="ECO:0000313" key="3">
    <source>
        <dbReference type="EMBL" id="RED64638.1"/>
    </source>
</evidence>
<gene>
    <name evidence="3" type="ORF">DFP95_10255</name>
</gene>
<keyword evidence="1" id="KW-0472">Membrane</keyword>
<reference evidence="3 4" key="1">
    <citation type="submission" date="2018-07" db="EMBL/GenBank/DDBJ databases">
        <title>Genomic Encyclopedia of Type Strains, Phase III (KMG-III): the genomes of soil and plant-associated and newly described type strains.</title>
        <authorList>
            <person name="Whitman W."/>
        </authorList>
    </citation>
    <scope>NUCLEOTIDE SEQUENCE [LARGE SCALE GENOMIC DNA]</scope>
    <source>
        <strain evidence="3 4">CECT 8236</strain>
    </source>
</reference>
<dbReference type="RefSeq" id="WP_115991419.1">
    <property type="nucleotide sequence ID" value="NZ_QRDY01000002.1"/>
</dbReference>
<keyword evidence="4" id="KW-1185">Reference proteome</keyword>
<evidence type="ECO:0000313" key="4">
    <source>
        <dbReference type="Proteomes" id="UP000256869"/>
    </source>
</evidence>
<feature type="domain" description="Ferric siderophore reductase C-terminal" evidence="2">
    <location>
        <begin position="221"/>
        <end position="240"/>
    </location>
</feature>
<dbReference type="Pfam" id="PF11575">
    <property type="entry name" value="FhuF_C"/>
    <property type="match status" value="1"/>
</dbReference>
<accession>A0A3D9ISG2</accession>
<dbReference type="OrthoDB" id="2819999at2"/>
<feature type="transmembrane region" description="Helical" evidence="1">
    <location>
        <begin position="44"/>
        <end position="68"/>
    </location>
</feature>
<sequence>MDLRLFEEHFHISVKGSDNPLISVPVADILVHETMKDLLQRGSALVKGIGLEIGVSFIGLAFFGLAATKQLIMTQYDRILDLSMENLTIQLESHGDHAHVVFKIGELKWTDLPAEGRAEAVQSEWARYFADTMNPLIEAAAAAAGLKSPLIWNQYGARAAYLMDYVRKMIPEGPLRDRVNEDFSLLENMPGETFNRRKNPYVHTPCYLDSPYEPGGQIILRSACCMYYKRESGTKCYTCPILKDDERTELKQQIEEARKEKSA</sequence>
<dbReference type="InterPro" id="IPR024726">
    <property type="entry name" value="FhuF_C"/>
</dbReference>
<evidence type="ECO:0000256" key="1">
    <source>
        <dbReference type="SAM" id="Phobius"/>
    </source>
</evidence>
<dbReference type="AlphaFoldDB" id="A0A3D9ISG2"/>
<comment type="caution">
    <text evidence="3">The sequence shown here is derived from an EMBL/GenBank/DDBJ whole genome shotgun (WGS) entry which is preliminary data.</text>
</comment>
<protein>
    <submittedName>
        <fullName evidence="3">FhuF-like iron-sulfur protein</fullName>
    </submittedName>
</protein>
<organism evidence="3 4">
    <name type="scientific">Cohnella lupini</name>
    <dbReference type="NCBI Taxonomy" id="1294267"/>
    <lineage>
        <taxon>Bacteria</taxon>
        <taxon>Bacillati</taxon>
        <taxon>Bacillota</taxon>
        <taxon>Bacilli</taxon>
        <taxon>Bacillales</taxon>
        <taxon>Paenibacillaceae</taxon>
        <taxon>Cohnella</taxon>
    </lineage>
</organism>
<dbReference type="Proteomes" id="UP000256869">
    <property type="component" value="Unassembled WGS sequence"/>
</dbReference>
<proteinExistence type="predicted"/>
<dbReference type="GO" id="GO:0051537">
    <property type="term" value="F:2 iron, 2 sulfur cluster binding"/>
    <property type="evidence" value="ECO:0007669"/>
    <property type="project" value="InterPro"/>
</dbReference>
<evidence type="ECO:0000259" key="2">
    <source>
        <dbReference type="Pfam" id="PF11575"/>
    </source>
</evidence>
<dbReference type="EMBL" id="QRDY01000002">
    <property type="protein sequence ID" value="RED64638.1"/>
    <property type="molecule type" value="Genomic_DNA"/>
</dbReference>
<keyword evidence="1" id="KW-1133">Transmembrane helix</keyword>